<name>A0A9P6UTB6_9FUNG</name>
<dbReference type="GO" id="GO:0035973">
    <property type="term" value="P:aggrephagy"/>
    <property type="evidence" value="ECO:0007669"/>
    <property type="project" value="TreeGrafter"/>
</dbReference>
<dbReference type="PANTHER" id="PTHR22624">
    <property type="entry name" value="CYSTEINE PROTEASE ATG4"/>
    <property type="match status" value="1"/>
</dbReference>
<evidence type="ECO:0000313" key="15">
    <source>
        <dbReference type="Proteomes" id="UP000738325"/>
    </source>
</evidence>
<feature type="region of interest" description="Disordered" evidence="12">
    <location>
        <begin position="277"/>
        <end position="311"/>
    </location>
</feature>
<evidence type="ECO:0000256" key="3">
    <source>
        <dbReference type="ARBA" id="ARBA00022448"/>
    </source>
</evidence>
<evidence type="ECO:0000256" key="12">
    <source>
        <dbReference type="SAM" id="MobiDB-lite"/>
    </source>
</evidence>
<feature type="region of interest" description="Disordered" evidence="12">
    <location>
        <begin position="802"/>
        <end position="833"/>
    </location>
</feature>
<dbReference type="Pfam" id="PF03416">
    <property type="entry name" value="Peptidase_C54"/>
    <property type="match status" value="1"/>
</dbReference>
<evidence type="ECO:0000256" key="2">
    <source>
        <dbReference type="ARBA" id="ARBA00010958"/>
    </source>
</evidence>
<keyword evidence="3" id="KW-0813">Transport</keyword>
<feature type="compositionally biased region" description="Low complexity" evidence="12">
    <location>
        <begin position="698"/>
        <end position="723"/>
    </location>
</feature>
<proteinExistence type="inferred from homology"/>
<feature type="region of interest" description="Disordered" evidence="12">
    <location>
        <begin position="1"/>
        <end position="50"/>
    </location>
</feature>
<feature type="compositionally biased region" description="Low complexity" evidence="12">
    <location>
        <begin position="749"/>
        <end position="766"/>
    </location>
</feature>
<feature type="compositionally biased region" description="Gly residues" evidence="12">
    <location>
        <begin position="1676"/>
        <end position="1693"/>
    </location>
</feature>
<feature type="region of interest" description="Disordered" evidence="12">
    <location>
        <begin position="205"/>
        <end position="241"/>
    </location>
</feature>
<sequence length="1745" mass="187656">MDARHIFSRSKRQRAQPPLSAFDSFSRSAGDYPAGMDHRQHQHRVSSSDAKGTLVSLPVARSYDVHAGTEATILTTPGTRPQTRVRAGEGTRVAMEGRNTAEGAERAAMTSIESAPINEHHYHTPQHQYRHLPGDNKRHLLATSSTVHGLSSLSSSTPSSSRKKSSHSRDDMEFWASLYAQHPVYSRQGPRTDSALQYTSFSPSHSLAATPAIPPAKSNLFSKSSNKSTNNSSTTTSNRSSVKVWQVLTKTDLSDHQYLTSSKSTRDQQQLASSRFRFERLPIKAPQTSSPTPPSTSSSSSSSKTTTPVALSSKGKPFSIVFFFTIESSPSTAVASSKSKSKSLRSRQSSSSSSSSSLSPSLAATTTLWYLETAYTVHKTLHEHMELMGTFLPNAAANTAPLNGGQETPLYIYETQPLDFQQLSGGGRNGGAGNDTIVLDLKLQSPEGGVYADFSYRFIQEDRPKASTPAAVSAEMVGRSRSNSANPSSISNNKISSSRSENAVGAGISRGRRRYTATPTPSSKSELASPLRNSTAGTNVVWDDDATESGDDGDDDDFEQAKAHVKASKKSVSSPTALDAAADEPDAGEHFMQATSQFFSKMGYWLYNSKVVQYIARDDRVRTKTAFPAEDIWMLGVCYSFEQPDQGTALDEAVADEVKDTEDTQQRDADAVVYCEAITPEPAAHLEPTLSPAPPTYTPGSSPTPDTTVSPTPTLQEPSSPLSSSPPPLSTSGDTSPDRPKYPRSMSLSQFASASPRRSAATSSLSCEEAQSHSHSRYAGTNTTSTSLEDAFKQAVSISGGSRVSYSPAQSMAPSTPVTGTSASTSLPGSPRSSLLLSTLSKAALSGLTSQPIFEDAVAETPTRDGFDAESPQLAPAASLDRKPGRRRMTISGLFSWDANATTPTGSDGSSDNTNSSSITALKSLMASTMNSSPSAAASGVKHSAVHKSAQLPQAESGTTTPVVADPASELTTTVQVTTPVPVAVVPSVASISGTLVPIPESLPIDDLSLTLASRHKTMETPRPLRTPSPLTSQPVYSASPVASEQPLSQQPSASDSSSAATDAPVKRERKRKTGRALVSNNGTPVSAENSSQGPSPTTRDSSNTVAFKMPKPLRSPMLAGAKRGEDTIPRTPSPLSSSFSSPLSASSRSSFFSIKRQNSFPVSLPASKSKATGQQQQRSDNSEPPSPSSSPSSSLRRSWRSLSLSLATTAKSSLPFSLSSPSRTRSPGFLGHKDEQQRKSVHEATGFGHEYDYDGYDDDPYGNNSNTSSNDAYGSLISLPSTITSYMSMLRPSPASAITGLTAEQEVLRQFLMDFQSRFWFTYRKDLSRIEPSFYTCDSGWGCMMRTGQSLLAQGFVQVLLGREWNAHLSQTPASQRRYHEILNWFVDEPDRPYSIHRIAKAGLTLDKRIGEWFGPSTVAHALKRLSQGHEDCPLSIIVPMDGSVKISTIIQAATQTTQRSSAATETTGAIADASVDAAWKPVLLMIPTRFGLDKLTEKYTNNLKQLFKIPQFLGIAGGRPGRSLYFVACQGNELFYYDPHFVKPRAFPEELGTCPVPSFHCPVVRSMEIQELDPSMLLGFLIQSRGDLQDLKTRLDRDMEKAYPLLTIQDDTPMFMQTPAKPLSQSRHFRRSHIAISENKKQEKAQQPLDGKDGEERVIPSLPRQSSSPSRVANGGGGGGDGDAGGFGTAFGTGSSVEDLGVDVFSIKSLDSSEEEEEDSFEEDEKDDEDENALQFEDDAEML</sequence>
<feature type="compositionally biased region" description="Low complexity" evidence="12">
    <location>
        <begin position="1134"/>
        <end position="1144"/>
    </location>
</feature>
<evidence type="ECO:0000259" key="13">
    <source>
        <dbReference type="Pfam" id="PF03416"/>
    </source>
</evidence>
<gene>
    <name evidence="14" type="primary">ATG4A</name>
    <name evidence="14" type="ORF">BGZ99_005447</name>
</gene>
<feature type="compositionally biased region" description="Low complexity" evidence="12">
    <location>
        <begin position="822"/>
        <end position="833"/>
    </location>
</feature>
<keyword evidence="9" id="KW-0072">Autophagy</keyword>
<feature type="compositionally biased region" description="Low complexity" evidence="12">
    <location>
        <begin position="905"/>
        <end position="917"/>
    </location>
</feature>
<feature type="region of interest" description="Disordered" evidence="12">
    <location>
        <begin position="1018"/>
        <end position="1144"/>
    </location>
</feature>
<comment type="similarity">
    <text evidence="2">Belongs to the peptidase C54 family.</text>
</comment>
<feature type="domain" description="Peptidase C54 catalytic" evidence="13">
    <location>
        <begin position="1310"/>
        <end position="1595"/>
    </location>
</feature>
<feature type="region of interest" description="Disordered" evidence="12">
    <location>
        <begin position="683"/>
        <end position="784"/>
    </location>
</feature>
<evidence type="ECO:0000256" key="6">
    <source>
        <dbReference type="ARBA" id="ARBA00022801"/>
    </source>
</evidence>
<organism evidence="14 15">
    <name type="scientific">Dissophora globulifera</name>
    <dbReference type="NCBI Taxonomy" id="979702"/>
    <lineage>
        <taxon>Eukaryota</taxon>
        <taxon>Fungi</taxon>
        <taxon>Fungi incertae sedis</taxon>
        <taxon>Mucoromycota</taxon>
        <taxon>Mortierellomycotina</taxon>
        <taxon>Mortierellomycetes</taxon>
        <taxon>Mortierellales</taxon>
        <taxon>Mortierellaceae</taxon>
        <taxon>Dissophora</taxon>
    </lineage>
</organism>
<keyword evidence="6" id="KW-0378">Hydrolase</keyword>
<dbReference type="Proteomes" id="UP000738325">
    <property type="component" value="Unassembled WGS sequence"/>
</dbReference>
<dbReference type="GO" id="GO:0034727">
    <property type="term" value="P:piecemeal microautophagy of the nucleus"/>
    <property type="evidence" value="ECO:0007669"/>
    <property type="project" value="TreeGrafter"/>
</dbReference>
<keyword evidence="4" id="KW-0963">Cytoplasm</keyword>
<feature type="compositionally biased region" description="Basic and acidic residues" evidence="12">
    <location>
        <begin position="1640"/>
        <end position="1660"/>
    </location>
</feature>
<dbReference type="GO" id="GO:0005737">
    <property type="term" value="C:cytoplasm"/>
    <property type="evidence" value="ECO:0007669"/>
    <property type="project" value="UniProtKB-SubCell"/>
</dbReference>
<dbReference type="InterPro" id="IPR046792">
    <property type="entry name" value="Peptidase_C54_cat"/>
</dbReference>
<feature type="compositionally biased region" description="Low complexity" evidence="12">
    <location>
        <begin position="1215"/>
        <end position="1228"/>
    </location>
</feature>
<accession>A0A9P6UTB6</accession>
<feature type="compositionally biased region" description="Low complexity" evidence="12">
    <location>
        <begin position="1179"/>
        <end position="1198"/>
    </location>
</feature>
<protein>
    <recommendedName>
        <fullName evidence="11">Autophagy-related protein 4</fullName>
    </recommendedName>
</protein>
<feature type="compositionally biased region" description="Low complexity" evidence="12">
    <location>
        <begin position="217"/>
        <end position="241"/>
    </location>
</feature>
<feature type="region of interest" description="Disordered" evidence="12">
    <location>
        <begin position="1215"/>
        <end position="1242"/>
    </location>
</feature>
<evidence type="ECO:0000256" key="5">
    <source>
        <dbReference type="ARBA" id="ARBA00022670"/>
    </source>
</evidence>
<dbReference type="GO" id="GO:0016485">
    <property type="term" value="P:protein processing"/>
    <property type="evidence" value="ECO:0007669"/>
    <property type="project" value="TreeGrafter"/>
</dbReference>
<evidence type="ECO:0000256" key="1">
    <source>
        <dbReference type="ARBA" id="ARBA00004496"/>
    </source>
</evidence>
<dbReference type="GO" id="GO:0000423">
    <property type="term" value="P:mitophagy"/>
    <property type="evidence" value="ECO:0007669"/>
    <property type="project" value="TreeGrafter"/>
</dbReference>
<keyword evidence="15" id="KW-1185">Reference proteome</keyword>
<dbReference type="InterPro" id="IPR038765">
    <property type="entry name" value="Papain-like_cys_pep_sf"/>
</dbReference>
<evidence type="ECO:0000256" key="11">
    <source>
        <dbReference type="ARBA" id="ARBA00030240"/>
    </source>
</evidence>
<feature type="region of interest" description="Disordered" evidence="12">
    <location>
        <begin position="335"/>
        <end position="360"/>
    </location>
</feature>
<evidence type="ECO:0000313" key="14">
    <source>
        <dbReference type="EMBL" id="KAG0318797.1"/>
    </source>
</evidence>
<feature type="compositionally biased region" description="Low complexity" evidence="12">
    <location>
        <begin position="295"/>
        <end position="308"/>
    </location>
</feature>
<comment type="caution">
    <text evidence="14">The sequence shown here is derived from an EMBL/GenBank/DDBJ whole genome shotgun (WGS) entry which is preliminary data.</text>
</comment>
<keyword evidence="8" id="KW-0653">Protein transport</keyword>
<dbReference type="GO" id="GO:0015031">
    <property type="term" value="P:protein transport"/>
    <property type="evidence" value="ECO:0007669"/>
    <property type="project" value="UniProtKB-KW"/>
</dbReference>
<feature type="compositionally biased region" description="Low complexity" evidence="12">
    <location>
        <begin position="1662"/>
        <end position="1673"/>
    </location>
</feature>
<feature type="compositionally biased region" description="Basic residues" evidence="12">
    <location>
        <begin position="1"/>
        <end position="14"/>
    </location>
</feature>
<dbReference type="GO" id="GO:0004197">
    <property type="term" value="F:cysteine-type endopeptidase activity"/>
    <property type="evidence" value="ECO:0007669"/>
    <property type="project" value="TreeGrafter"/>
</dbReference>
<feature type="region of interest" description="Disordered" evidence="12">
    <location>
        <begin position="469"/>
        <end position="584"/>
    </location>
</feature>
<evidence type="ECO:0000256" key="4">
    <source>
        <dbReference type="ARBA" id="ARBA00022490"/>
    </source>
</evidence>
<dbReference type="PANTHER" id="PTHR22624:SF49">
    <property type="entry name" value="CYSTEINE PROTEASE"/>
    <property type="match status" value="1"/>
</dbReference>
<reference evidence="14" key="1">
    <citation type="journal article" date="2020" name="Fungal Divers.">
        <title>Resolving the Mortierellaceae phylogeny through synthesis of multi-gene phylogenetics and phylogenomics.</title>
        <authorList>
            <person name="Vandepol N."/>
            <person name="Liber J."/>
            <person name="Desiro A."/>
            <person name="Na H."/>
            <person name="Kennedy M."/>
            <person name="Barry K."/>
            <person name="Grigoriev I.V."/>
            <person name="Miller A.N."/>
            <person name="O'Donnell K."/>
            <person name="Stajich J.E."/>
            <person name="Bonito G."/>
        </authorList>
    </citation>
    <scope>NUCLEOTIDE SEQUENCE</scope>
    <source>
        <strain evidence="14">REB-010B</strain>
    </source>
</reference>
<dbReference type="SUPFAM" id="SSF54001">
    <property type="entry name" value="Cysteine proteinases"/>
    <property type="match status" value="1"/>
</dbReference>
<comment type="subcellular location">
    <subcellularLocation>
        <location evidence="1">Cytoplasm</location>
    </subcellularLocation>
</comment>
<dbReference type="InterPro" id="IPR005078">
    <property type="entry name" value="Peptidase_C54"/>
</dbReference>
<feature type="compositionally biased region" description="Low complexity" evidence="12">
    <location>
        <begin position="1021"/>
        <end position="1033"/>
    </location>
</feature>
<feature type="region of interest" description="Disordered" evidence="12">
    <location>
        <begin position="863"/>
        <end position="886"/>
    </location>
</feature>
<feature type="compositionally biased region" description="Polar residues" evidence="12">
    <location>
        <begin position="802"/>
        <end position="821"/>
    </location>
</feature>
<evidence type="ECO:0000256" key="7">
    <source>
        <dbReference type="ARBA" id="ARBA00022807"/>
    </source>
</evidence>
<evidence type="ECO:0000256" key="10">
    <source>
        <dbReference type="ARBA" id="ARBA00029362"/>
    </source>
</evidence>
<dbReference type="EMBL" id="JAAAIP010000352">
    <property type="protein sequence ID" value="KAG0318797.1"/>
    <property type="molecule type" value="Genomic_DNA"/>
</dbReference>
<feature type="region of interest" description="Disordered" evidence="12">
    <location>
        <begin position="1636"/>
        <end position="1745"/>
    </location>
</feature>
<dbReference type="GO" id="GO:0019786">
    <property type="term" value="F:protein-phosphatidylethanolamide deconjugating activity"/>
    <property type="evidence" value="ECO:0007669"/>
    <property type="project" value="InterPro"/>
</dbReference>
<feature type="compositionally biased region" description="Low complexity" evidence="12">
    <location>
        <begin position="1049"/>
        <end position="1064"/>
    </location>
</feature>
<comment type="catalytic activity">
    <reaction evidence="10">
        <text>[protein]-C-terminal L-amino acid-glycyl-phosphatidylethanolamide + H2O = [protein]-C-terminal L-amino acid-glycine + a 1,2-diacyl-sn-glycero-3-phosphoethanolamine</text>
        <dbReference type="Rhea" id="RHEA:67548"/>
        <dbReference type="Rhea" id="RHEA-COMP:17323"/>
        <dbReference type="Rhea" id="RHEA-COMP:17324"/>
        <dbReference type="ChEBI" id="CHEBI:15377"/>
        <dbReference type="ChEBI" id="CHEBI:64612"/>
        <dbReference type="ChEBI" id="CHEBI:172940"/>
        <dbReference type="ChEBI" id="CHEBI:172941"/>
    </reaction>
    <physiologicalReaction direction="left-to-right" evidence="10">
        <dbReference type="Rhea" id="RHEA:67549"/>
    </physiologicalReaction>
</comment>
<feature type="compositionally biased region" description="Polar residues" evidence="12">
    <location>
        <begin position="517"/>
        <end position="538"/>
    </location>
</feature>
<dbReference type="OrthoDB" id="2960936at2759"/>
<feature type="compositionally biased region" description="Acidic residues" evidence="12">
    <location>
        <begin position="542"/>
        <end position="558"/>
    </location>
</feature>
<evidence type="ECO:0000256" key="9">
    <source>
        <dbReference type="ARBA" id="ARBA00023006"/>
    </source>
</evidence>
<feature type="compositionally biased region" description="Polar residues" evidence="12">
    <location>
        <begin position="951"/>
        <end position="962"/>
    </location>
</feature>
<feature type="compositionally biased region" description="Low complexity" evidence="12">
    <location>
        <begin position="146"/>
        <end position="160"/>
    </location>
</feature>
<keyword evidence="7" id="KW-0788">Thiol protease</keyword>
<dbReference type="GO" id="GO:0000045">
    <property type="term" value="P:autophagosome assembly"/>
    <property type="evidence" value="ECO:0007669"/>
    <property type="project" value="TreeGrafter"/>
</dbReference>
<keyword evidence="5 14" id="KW-0645">Protease</keyword>
<feature type="compositionally biased region" description="Acidic residues" evidence="12">
    <location>
        <begin position="1714"/>
        <end position="1745"/>
    </location>
</feature>
<feature type="compositionally biased region" description="Polar residues" evidence="12">
    <location>
        <begin position="1079"/>
        <end position="1106"/>
    </location>
</feature>
<evidence type="ECO:0000256" key="8">
    <source>
        <dbReference type="ARBA" id="ARBA00022927"/>
    </source>
</evidence>
<feature type="compositionally biased region" description="Basic and acidic residues" evidence="12">
    <location>
        <begin position="1232"/>
        <end position="1242"/>
    </location>
</feature>
<feature type="region of interest" description="Disordered" evidence="12">
    <location>
        <begin position="931"/>
        <end position="964"/>
    </location>
</feature>
<feature type="region of interest" description="Disordered" evidence="12">
    <location>
        <begin position="146"/>
        <end position="168"/>
    </location>
</feature>
<feature type="compositionally biased region" description="Low complexity" evidence="12">
    <location>
        <begin position="479"/>
        <end position="502"/>
    </location>
</feature>
<feature type="compositionally biased region" description="Low complexity" evidence="12">
    <location>
        <begin position="346"/>
        <end position="360"/>
    </location>
</feature>
<feature type="compositionally biased region" description="Polar residues" evidence="12">
    <location>
        <begin position="1034"/>
        <end position="1048"/>
    </location>
</feature>
<feature type="region of interest" description="Disordered" evidence="12">
    <location>
        <begin position="898"/>
        <end position="917"/>
    </location>
</feature>
<feature type="region of interest" description="Disordered" evidence="12">
    <location>
        <begin position="1163"/>
        <end position="1198"/>
    </location>
</feature>